<dbReference type="EMBL" id="MN739429">
    <property type="protein sequence ID" value="QHT04465.1"/>
    <property type="molecule type" value="Genomic_DNA"/>
</dbReference>
<name>A0A6C0CLV5_9ZZZZ</name>
<reference evidence="1" key="1">
    <citation type="journal article" date="2020" name="Nature">
        <title>Giant virus diversity and host interactions through global metagenomics.</title>
        <authorList>
            <person name="Schulz F."/>
            <person name="Roux S."/>
            <person name="Paez-Espino D."/>
            <person name="Jungbluth S."/>
            <person name="Walsh D.A."/>
            <person name="Denef V.J."/>
            <person name="McMahon K.D."/>
            <person name="Konstantinidis K.T."/>
            <person name="Eloe-Fadrosh E.A."/>
            <person name="Kyrpides N.C."/>
            <person name="Woyke T."/>
        </authorList>
    </citation>
    <scope>NUCLEOTIDE SEQUENCE</scope>
    <source>
        <strain evidence="1">GVMAG-M-3300021185-45</strain>
    </source>
</reference>
<dbReference type="AlphaFoldDB" id="A0A6C0CLV5"/>
<protein>
    <submittedName>
        <fullName evidence="1">Uncharacterized protein</fullName>
    </submittedName>
</protein>
<proteinExistence type="predicted"/>
<sequence length="85" mass="10251">MEMETVPQEYTYLYDKLLDKEWEFCVPDYEKIYKISCFDDGMDKYKDYPNEWIVFGKWKGKTALVNVVFNNLIIDSISTWKINSL</sequence>
<evidence type="ECO:0000313" key="1">
    <source>
        <dbReference type="EMBL" id="QHT04465.1"/>
    </source>
</evidence>
<organism evidence="1">
    <name type="scientific">viral metagenome</name>
    <dbReference type="NCBI Taxonomy" id="1070528"/>
    <lineage>
        <taxon>unclassified sequences</taxon>
        <taxon>metagenomes</taxon>
        <taxon>organismal metagenomes</taxon>
    </lineage>
</organism>
<accession>A0A6C0CLV5</accession>